<dbReference type="Proteomes" id="UP000186040">
    <property type="component" value="Unassembled WGS sequence"/>
</dbReference>
<dbReference type="AlphaFoldDB" id="A0A1Q9LDX1"/>
<dbReference type="GO" id="GO:0008641">
    <property type="term" value="F:ubiquitin-like modifier activating enzyme activity"/>
    <property type="evidence" value="ECO:0007669"/>
    <property type="project" value="InterPro"/>
</dbReference>
<organism evidence="1 2">
    <name type="scientific">Actinokineospora bangkokensis</name>
    <dbReference type="NCBI Taxonomy" id="1193682"/>
    <lineage>
        <taxon>Bacteria</taxon>
        <taxon>Bacillati</taxon>
        <taxon>Actinomycetota</taxon>
        <taxon>Actinomycetes</taxon>
        <taxon>Pseudonocardiales</taxon>
        <taxon>Pseudonocardiaceae</taxon>
        <taxon>Actinokineospora</taxon>
    </lineage>
</organism>
<dbReference type="Gene3D" id="3.40.50.720">
    <property type="entry name" value="NAD(P)-binding Rossmann-like Domain"/>
    <property type="match status" value="1"/>
</dbReference>
<dbReference type="EMBL" id="MKQR01000028">
    <property type="protein sequence ID" value="OLR90230.1"/>
    <property type="molecule type" value="Genomic_DNA"/>
</dbReference>
<comment type="caution">
    <text evidence="1">The sequence shown here is derived from an EMBL/GenBank/DDBJ whole genome shotgun (WGS) entry which is preliminary data.</text>
</comment>
<dbReference type="OrthoDB" id="4426339at2"/>
<dbReference type="STRING" id="1193682.BJP25_04550"/>
<evidence type="ECO:0000313" key="1">
    <source>
        <dbReference type="EMBL" id="OLR90230.1"/>
    </source>
</evidence>
<reference evidence="1 2" key="1">
    <citation type="submission" date="2016-10" db="EMBL/GenBank/DDBJ databases">
        <title>The Draft Genome Sequence of Actinokineospora bangkokensis 44EHWT reveals the biosynthetic pathway of antifungal compounds Thailandins with unusual extender unit butylmalonyl-CoA.</title>
        <authorList>
            <person name="Greule A."/>
            <person name="Intra B."/>
            <person name="Flemming S."/>
            <person name="Rommel M.G."/>
            <person name="Panbangred W."/>
            <person name="Bechthold A."/>
        </authorList>
    </citation>
    <scope>NUCLEOTIDE SEQUENCE [LARGE SCALE GENOMIC DNA]</scope>
    <source>
        <strain evidence="1 2">44EHW</strain>
    </source>
</reference>
<gene>
    <name evidence="1" type="ORF">BJP25_04550</name>
</gene>
<keyword evidence="2" id="KW-1185">Reference proteome</keyword>
<evidence type="ECO:0000313" key="2">
    <source>
        <dbReference type="Proteomes" id="UP000186040"/>
    </source>
</evidence>
<evidence type="ECO:0008006" key="3">
    <source>
        <dbReference type="Google" id="ProtNLM"/>
    </source>
</evidence>
<protein>
    <recommendedName>
        <fullName evidence="3">Thiamine biosynthesis protein ThiF</fullName>
    </recommendedName>
</protein>
<accession>A0A1Q9LDX1</accession>
<sequence>MREPLPNRPRLRPGLAVLHRRPGEFQVGTAPGRATVVRGVPAAVLDAAEQLRGGRTAEEMISVAGRHGPELDEVLRGLAEQGLVEDASRAGPGYPPRFAAESTLAAQRGTADLDRRARASVVVHGGGRVAVALAGLLAAAGVRRVRVAGGGVVAPEDLGTGLRLADIGADRAAAGNAAVLRAEETAVTTARRADLVVLADAVVPDPVVVGALRGPHLPVVAQDGVVAVGPLVVPGWTPCLTCVDHHKADLDGCWPVVAAQLAGKPRPADVATSWSAAALAAAHVHEVLGRTDPLDSPLVGAVLELDPLVGSLTRRRWPLHPRCGCEAVRRERERRGGVRAAPGAPGSFGG</sequence>
<proteinExistence type="predicted"/>
<dbReference type="RefSeq" id="WP_075978436.1">
    <property type="nucleotide sequence ID" value="NZ_MKQR01000028.1"/>
</dbReference>
<dbReference type="InterPro" id="IPR035985">
    <property type="entry name" value="Ubiquitin-activating_enz"/>
</dbReference>
<name>A0A1Q9LDX1_9PSEU</name>
<dbReference type="SUPFAM" id="SSF69572">
    <property type="entry name" value="Activating enzymes of the ubiquitin-like proteins"/>
    <property type="match status" value="1"/>
</dbReference>